<gene>
    <name evidence="2" type="ORF">AN216_00810</name>
</gene>
<dbReference type="AlphaFoldDB" id="A0A1E7KQ73"/>
<protein>
    <recommendedName>
        <fullName evidence="1">DUF397 domain-containing protein</fullName>
    </recommendedName>
</protein>
<evidence type="ECO:0000259" key="1">
    <source>
        <dbReference type="Pfam" id="PF04149"/>
    </source>
</evidence>
<evidence type="ECO:0000313" key="3">
    <source>
        <dbReference type="Proteomes" id="UP000176101"/>
    </source>
</evidence>
<proteinExistence type="predicted"/>
<accession>A0A1E7KQ73</accession>
<keyword evidence="3" id="KW-1185">Reference proteome</keyword>
<dbReference type="Pfam" id="PF04149">
    <property type="entry name" value="DUF397"/>
    <property type="match status" value="1"/>
</dbReference>
<dbReference type="STRING" id="1075402.AN216_00810"/>
<feature type="domain" description="DUF397" evidence="1">
    <location>
        <begin position="5"/>
        <end position="57"/>
    </location>
</feature>
<sequence length="64" mass="6629">MSDVTWQKSTYSGSGQNDCLELATAPAGTLHLRESDDPSTILNTSHTAVAGLLATVKRGGPATQ</sequence>
<comment type="caution">
    <text evidence="2">The sequence shown here is derived from an EMBL/GenBank/DDBJ whole genome shotgun (WGS) entry which is preliminary data.</text>
</comment>
<name>A0A1E7KQ73_9ACTN</name>
<dbReference type="InterPro" id="IPR007278">
    <property type="entry name" value="DUF397"/>
</dbReference>
<dbReference type="EMBL" id="LJGU01000089">
    <property type="protein sequence ID" value="OEV06044.1"/>
    <property type="molecule type" value="Genomic_DNA"/>
</dbReference>
<dbReference type="Proteomes" id="UP000176101">
    <property type="component" value="Unassembled WGS sequence"/>
</dbReference>
<reference evidence="2 3" key="1">
    <citation type="journal article" date="2016" name="Front. Microbiol.">
        <title>Comparative Genomics Analysis of Streptomyces Species Reveals Their Adaptation to the Marine Environment and Their Diversity at the Genomic Level.</title>
        <authorList>
            <person name="Tian X."/>
            <person name="Zhang Z."/>
            <person name="Yang T."/>
            <person name="Chen M."/>
            <person name="Li J."/>
            <person name="Chen F."/>
            <person name="Yang J."/>
            <person name="Li W."/>
            <person name="Zhang B."/>
            <person name="Zhang Z."/>
            <person name="Wu J."/>
            <person name="Zhang C."/>
            <person name="Long L."/>
            <person name="Xiao J."/>
        </authorList>
    </citation>
    <scope>NUCLEOTIDE SEQUENCE [LARGE SCALE GENOMIC DNA]</scope>
    <source>
        <strain evidence="2 3">SCSIO 02100</strain>
    </source>
</reference>
<dbReference type="RefSeq" id="WP_070194604.1">
    <property type="nucleotide sequence ID" value="NZ_LJGU01000089.1"/>
</dbReference>
<dbReference type="OrthoDB" id="4288416at2"/>
<organism evidence="2 3">
    <name type="scientific">Streptomyces oceani</name>
    <dbReference type="NCBI Taxonomy" id="1075402"/>
    <lineage>
        <taxon>Bacteria</taxon>
        <taxon>Bacillati</taxon>
        <taxon>Actinomycetota</taxon>
        <taxon>Actinomycetes</taxon>
        <taxon>Kitasatosporales</taxon>
        <taxon>Streptomycetaceae</taxon>
        <taxon>Streptomyces</taxon>
    </lineage>
</organism>
<evidence type="ECO:0000313" key="2">
    <source>
        <dbReference type="EMBL" id="OEV06044.1"/>
    </source>
</evidence>